<evidence type="ECO:0000256" key="13">
    <source>
        <dbReference type="PIRSR" id="PIRSR000239-1"/>
    </source>
</evidence>
<evidence type="ECO:0000256" key="6">
    <source>
        <dbReference type="ARBA" id="ARBA00023002"/>
    </source>
</evidence>
<dbReference type="SUPFAM" id="SSF52833">
    <property type="entry name" value="Thioredoxin-like"/>
    <property type="match status" value="1"/>
</dbReference>
<dbReference type="PIRSF" id="PIRSF000239">
    <property type="entry name" value="AHPC"/>
    <property type="match status" value="1"/>
</dbReference>
<dbReference type="InterPro" id="IPR013766">
    <property type="entry name" value="Thioredoxin_domain"/>
</dbReference>
<keyword evidence="5" id="KW-0049">Antioxidant</keyword>
<evidence type="ECO:0000256" key="5">
    <source>
        <dbReference type="ARBA" id="ARBA00022862"/>
    </source>
</evidence>
<evidence type="ECO:0000256" key="9">
    <source>
        <dbReference type="ARBA" id="ARBA00032824"/>
    </source>
</evidence>
<dbReference type="PROSITE" id="PS51352">
    <property type="entry name" value="THIOREDOXIN_2"/>
    <property type="match status" value="1"/>
</dbReference>
<feature type="domain" description="Thioredoxin" evidence="14">
    <location>
        <begin position="17"/>
        <end position="166"/>
    </location>
</feature>
<evidence type="ECO:0000313" key="16">
    <source>
        <dbReference type="Proteomes" id="UP000239187"/>
    </source>
</evidence>
<organism evidence="15 16">
    <name type="scientific">Arthrobacter agilis</name>
    <dbReference type="NCBI Taxonomy" id="37921"/>
    <lineage>
        <taxon>Bacteria</taxon>
        <taxon>Bacillati</taxon>
        <taxon>Actinomycetota</taxon>
        <taxon>Actinomycetes</taxon>
        <taxon>Micrococcales</taxon>
        <taxon>Micrococcaceae</taxon>
        <taxon>Arthrobacter</taxon>
    </lineage>
</organism>
<dbReference type="InterPro" id="IPR050924">
    <property type="entry name" value="Peroxiredoxin_BCP/PrxQ"/>
</dbReference>
<sequence length="168" mass="17736">MGRDPARQPAEAVALPLEVGSAAPSFALANQFGETVANTSLVGGSVVVFFPFAFSRVCTDELGQLRDNLELFDAAGVSLVAVSVDHKYTLRAFADANDISFDLLADFWPHGSVTRAFDAFDEVHGYAERVSYVLDGSGTVRAVVSSPHGQGRPIADYARAVGSVEAAL</sequence>
<dbReference type="Proteomes" id="UP000239187">
    <property type="component" value="Chromosome"/>
</dbReference>
<dbReference type="EMBL" id="CP024915">
    <property type="protein sequence ID" value="AUZ87344.1"/>
    <property type="molecule type" value="Genomic_DNA"/>
</dbReference>
<protein>
    <recommendedName>
        <fullName evidence="3">thioredoxin-dependent peroxiredoxin</fullName>
        <ecNumber evidence="3">1.11.1.24</ecNumber>
    </recommendedName>
    <alternativeName>
        <fullName evidence="11">Bacterioferritin comigratory protein</fullName>
    </alternativeName>
    <alternativeName>
        <fullName evidence="9">Thioredoxin peroxidase</fullName>
    </alternativeName>
</protein>
<keyword evidence="7" id="KW-1015">Disulfide bond</keyword>
<evidence type="ECO:0000256" key="7">
    <source>
        <dbReference type="ARBA" id="ARBA00023157"/>
    </source>
</evidence>
<evidence type="ECO:0000256" key="10">
    <source>
        <dbReference type="ARBA" id="ARBA00038489"/>
    </source>
</evidence>
<dbReference type="GO" id="GO:0005737">
    <property type="term" value="C:cytoplasm"/>
    <property type="evidence" value="ECO:0007669"/>
    <property type="project" value="TreeGrafter"/>
</dbReference>
<dbReference type="InterPro" id="IPR000866">
    <property type="entry name" value="AhpC/TSA"/>
</dbReference>
<dbReference type="PANTHER" id="PTHR42801">
    <property type="entry name" value="THIOREDOXIN-DEPENDENT PEROXIDE REDUCTASE"/>
    <property type="match status" value="1"/>
</dbReference>
<dbReference type="EC" id="1.11.1.24" evidence="3"/>
<dbReference type="GO" id="GO:0045454">
    <property type="term" value="P:cell redox homeostasis"/>
    <property type="evidence" value="ECO:0007669"/>
    <property type="project" value="TreeGrafter"/>
</dbReference>
<evidence type="ECO:0000256" key="2">
    <source>
        <dbReference type="ARBA" id="ARBA00011245"/>
    </source>
</evidence>
<dbReference type="InterPro" id="IPR036249">
    <property type="entry name" value="Thioredoxin-like_sf"/>
</dbReference>
<dbReference type="InterPro" id="IPR024706">
    <property type="entry name" value="Peroxiredoxin_AhpC-typ"/>
</dbReference>
<dbReference type="GO" id="GO:0008379">
    <property type="term" value="F:thioredoxin peroxidase activity"/>
    <property type="evidence" value="ECO:0007669"/>
    <property type="project" value="TreeGrafter"/>
</dbReference>
<name>A0A2L0UDL4_9MICC</name>
<evidence type="ECO:0000256" key="3">
    <source>
        <dbReference type="ARBA" id="ARBA00013017"/>
    </source>
</evidence>
<keyword evidence="4" id="KW-0575">Peroxidase</keyword>
<accession>A0A2L0UDL4</accession>
<keyword evidence="8" id="KW-0676">Redox-active center</keyword>
<feature type="active site" description="Cysteine sulfenic acid (-SOH) intermediate; for peroxidase activity" evidence="13">
    <location>
        <position position="58"/>
    </location>
</feature>
<gene>
    <name evidence="15" type="ORF">CVO76_06635</name>
</gene>
<dbReference type="Pfam" id="PF00578">
    <property type="entry name" value="AhpC-TSA"/>
    <property type="match status" value="1"/>
</dbReference>
<comment type="function">
    <text evidence="1">Thiol-specific peroxidase that catalyzes the reduction of hydrogen peroxide and organic hydroperoxides to water and alcohols, respectively. Plays a role in cell protection against oxidative stress by detoxifying peroxides and as sensor of hydrogen peroxide-mediated signaling events.</text>
</comment>
<comment type="similarity">
    <text evidence="10">Belongs to the peroxiredoxin family. BCP/PrxQ subfamily.</text>
</comment>
<dbReference type="PANTHER" id="PTHR42801:SF20">
    <property type="entry name" value="ALKYL HYDROPEROXIDE REDUCTASE E"/>
    <property type="match status" value="1"/>
</dbReference>
<keyword evidence="6" id="KW-0560">Oxidoreductase</keyword>
<evidence type="ECO:0000256" key="8">
    <source>
        <dbReference type="ARBA" id="ARBA00023284"/>
    </source>
</evidence>
<evidence type="ECO:0000256" key="12">
    <source>
        <dbReference type="ARBA" id="ARBA00049091"/>
    </source>
</evidence>
<dbReference type="GO" id="GO:0034599">
    <property type="term" value="P:cellular response to oxidative stress"/>
    <property type="evidence" value="ECO:0007669"/>
    <property type="project" value="TreeGrafter"/>
</dbReference>
<evidence type="ECO:0000313" key="15">
    <source>
        <dbReference type="EMBL" id="AUZ87344.1"/>
    </source>
</evidence>
<dbReference type="Gene3D" id="3.40.30.10">
    <property type="entry name" value="Glutaredoxin"/>
    <property type="match status" value="1"/>
</dbReference>
<evidence type="ECO:0000259" key="14">
    <source>
        <dbReference type="PROSITE" id="PS51352"/>
    </source>
</evidence>
<evidence type="ECO:0000256" key="1">
    <source>
        <dbReference type="ARBA" id="ARBA00003330"/>
    </source>
</evidence>
<dbReference type="AlphaFoldDB" id="A0A2L0UDL4"/>
<evidence type="ECO:0000256" key="4">
    <source>
        <dbReference type="ARBA" id="ARBA00022559"/>
    </source>
</evidence>
<comment type="subunit">
    <text evidence="2">Monomer.</text>
</comment>
<proteinExistence type="inferred from homology"/>
<evidence type="ECO:0000256" key="11">
    <source>
        <dbReference type="ARBA" id="ARBA00041373"/>
    </source>
</evidence>
<comment type="catalytic activity">
    <reaction evidence="12">
        <text>a hydroperoxide + [thioredoxin]-dithiol = an alcohol + [thioredoxin]-disulfide + H2O</text>
        <dbReference type="Rhea" id="RHEA:62620"/>
        <dbReference type="Rhea" id="RHEA-COMP:10698"/>
        <dbReference type="Rhea" id="RHEA-COMP:10700"/>
        <dbReference type="ChEBI" id="CHEBI:15377"/>
        <dbReference type="ChEBI" id="CHEBI:29950"/>
        <dbReference type="ChEBI" id="CHEBI:30879"/>
        <dbReference type="ChEBI" id="CHEBI:35924"/>
        <dbReference type="ChEBI" id="CHEBI:50058"/>
        <dbReference type="EC" id="1.11.1.24"/>
    </reaction>
</comment>
<reference evidence="15 16" key="1">
    <citation type="submission" date="2017-11" db="EMBL/GenBank/DDBJ databases">
        <title>Draft genome of Arthrobacter agilis strain UMCV2, a plant growth-promoting rhizobacterium and biocontrol capacity of phytopathogenic fungi.</title>
        <authorList>
            <person name="Martinez-Camara R."/>
            <person name="Santoyo G."/>
            <person name="Moreno-Hagelsieb G."/>
            <person name="Valencia-Cantero E."/>
        </authorList>
    </citation>
    <scope>NUCLEOTIDE SEQUENCE [LARGE SCALE GENOMIC DNA]</scope>
    <source>
        <strain evidence="15 16">UMCV2</strain>
    </source>
</reference>